<keyword evidence="3" id="KW-0812">Transmembrane</keyword>
<feature type="transmembrane region" description="Helical" evidence="3">
    <location>
        <begin position="180"/>
        <end position="199"/>
    </location>
</feature>
<feature type="transmembrane region" description="Helical" evidence="3">
    <location>
        <begin position="150"/>
        <end position="168"/>
    </location>
</feature>
<keyword evidence="3" id="KW-0472">Membrane</keyword>
<dbReference type="PROSITE" id="PS50850">
    <property type="entry name" value="MFS"/>
    <property type="match status" value="1"/>
</dbReference>
<organism evidence="5 6">
    <name type="scientific">Caenorhabditis japonica</name>
    <dbReference type="NCBI Taxonomy" id="281687"/>
    <lineage>
        <taxon>Eukaryota</taxon>
        <taxon>Metazoa</taxon>
        <taxon>Ecdysozoa</taxon>
        <taxon>Nematoda</taxon>
        <taxon>Chromadorea</taxon>
        <taxon>Rhabditida</taxon>
        <taxon>Rhabditina</taxon>
        <taxon>Rhabditomorpha</taxon>
        <taxon>Rhabditoidea</taxon>
        <taxon>Rhabditidae</taxon>
        <taxon>Peloderinae</taxon>
        <taxon>Caenorhabditis</taxon>
    </lineage>
</organism>
<dbReference type="Gene3D" id="1.20.1250.20">
    <property type="entry name" value="MFS general substrate transporter like domains"/>
    <property type="match status" value="1"/>
</dbReference>
<keyword evidence="6" id="KW-1185">Reference proteome</keyword>
<feature type="transmembrane region" description="Helical" evidence="3">
    <location>
        <begin position="245"/>
        <end position="268"/>
    </location>
</feature>
<reference evidence="5" key="2">
    <citation type="submission" date="2022-06" db="UniProtKB">
        <authorList>
            <consortium name="EnsemblMetazoa"/>
        </authorList>
    </citation>
    <scope>IDENTIFICATION</scope>
    <source>
        <strain evidence="5">DF5081</strain>
    </source>
</reference>
<feature type="transmembrane region" description="Helical" evidence="3">
    <location>
        <begin position="64"/>
        <end position="84"/>
    </location>
</feature>
<dbReference type="EnsemblMetazoa" id="CJA05802a.1">
    <property type="protein sequence ID" value="CJA05802a.1"/>
    <property type="gene ID" value="WBGene00125006"/>
</dbReference>
<feature type="transmembrane region" description="Helical" evidence="3">
    <location>
        <begin position="91"/>
        <end position="111"/>
    </location>
</feature>
<evidence type="ECO:0000256" key="2">
    <source>
        <dbReference type="SAM" id="MobiDB-lite"/>
    </source>
</evidence>
<feature type="transmembrane region" description="Helical" evidence="3">
    <location>
        <begin position="7"/>
        <end position="30"/>
    </location>
</feature>
<feature type="compositionally biased region" description="Basic and acidic residues" evidence="2">
    <location>
        <begin position="312"/>
        <end position="330"/>
    </location>
</feature>
<dbReference type="Proteomes" id="UP000005237">
    <property type="component" value="Unassembled WGS sequence"/>
</dbReference>
<dbReference type="PANTHER" id="PTHR45757:SF16">
    <property type="entry name" value="MAJOR FACILITATOR SUPERFAMILY (MFS) PROFILE DOMAIN-CONTAINING PROTEIN"/>
    <property type="match status" value="1"/>
</dbReference>
<reference evidence="6" key="1">
    <citation type="submission" date="2010-08" db="EMBL/GenBank/DDBJ databases">
        <authorList>
            <consortium name="Caenorhabditis japonica Sequencing Consortium"/>
            <person name="Wilson R.K."/>
        </authorList>
    </citation>
    <scope>NUCLEOTIDE SEQUENCE [LARGE SCALE GENOMIC DNA]</scope>
    <source>
        <strain evidence="6">DF5081</strain>
    </source>
</reference>
<keyword evidence="3" id="KW-1133">Transmembrane helix</keyword>
<dbReference type="PANTHER" id="PTHR45757">
    <property type="entry name" value="PROTEIN CBG23364-RELATED"/>
    <property type="match status" value="1"/>
</dbReference>
<sequence length="330" mass="36593">MRLWGNYFRVVIVLISFLCLVSVCSNYIIINFTFICMKDDMEGAVDVNGTLKSIYDYTPTEKKYILWAVAFGTMVGTFPINVLYVQYGAKLPFFFAGVLSAVTTGLTPWAAASGSMWIFIALRFLQGVAYSADFAAIGIVISKWAPLKETAIFIATLTSFTSIASIITNGICDSSLGWKWSFYLHAAACLVVFGVWVLVYKDDPQLHKSVSGKELGRIQKNKSEAHIGHRDGKGKSKLVVPYRSIFLSPVVITVWLCAFTELSTLILIATYAPIYFRSVLGFDANILSFVFFTDKPAVWTESPDVGGVKYSKNSEKDGRRDEERGGDVKI</sequence>
<dbReference type="InterPro" id="IPR036259">
    <property type="entry name" value="MFS_trans_sf"/>
</dbReference>
<feature type="domain" description="Major facilitator superfamily (MFS) profile" evidence="4">
    <location>
        <begin position="11"/>
        <end position="330"/>
    </location>
</feature>
<dbReference type="InterPro" id="IPR020846">
    <property type="entry name" value="MFS_dom"/>
</dbReference>
<proteinExistence type="predicted"/>
<accession>A0A8R1DL61</accession>
<evidence type="ECO:0000259" key="4">
    <source>
        <dbReference type="PROSITE" id="PS50850"/>
    </source>
</evidence>
<dbReference type="Pfam" id="PF07690">
    <property type="entry name" value="MFS_1"/>
    <property type="match status" value="1"/>
</dbReference>
<dbReference type="GO" id="GO:0022857">
    <property type="term" value="F:transmembrane transporter activity"/>
    <property type="evidence" value="ECO:0007669"/>
    <property type="project" value="InterPro"/>
</dbReference>
<feature type="transmembrane region" description="Helical" evidence="3">
    <location>
        <begin position="117"/>
        <end position="141"/>
    </location>
</feature>
<protein>
    <submittedName>
        <fullName evidence="5">MFS domain-containing protein</fullName>
    </submittedName>
</protein>
<evidence type="ECO:0000313" key="6">
    <source>
        <dbReference type="Proteomes" id="UP000005237"/>
    </source>
</evidence>
<dbReference type="AlphaFoldDB" id="A0A8R1DL61"/>
<evidence type="ECO:0000256" key="3">
    <source>
        <dbReference type="SAM" id="Phobius"/>
    </source>
</evidence>
<dbReference type="SUPFAM" id="SSF103473">
    <property type="entry name" value="MFS general substrate transporter"/>
    <property type="match status" value="1"/>
</dbReference>
<evidence type="ECO:0000256" key="1">
    <source>
        <dbReference type="ARBA" id="ARBA00004141"/>
    </source>
</evidence>
<dbReference type="InterPro" id="IPR011701">
    <property type="entry name" value="MFS"/>
</dbReference>
<comment type="subcellular location">
    <subcellularLocation>
        <location evidence="1">Membrane</location>
        <topology evidence="1">Multi-pass membrane protein</topology>
    </subcellularLocation>
</comment>
<feature type="region of interest" description="Disordered" evidence="2">
    <location>
        <begin position="302"/>
        <end position="330"/>
    </location>
</feature>
<evidence type="ECO:0000313" key="5">
    <source>
        <dbReference type="EnsemblMetazoa" id="CJA05802a.1"/>
    </source>
</evidence>
<name>A0A8R1DL61_CAEJA</name>
<dbReference type="GO" id="GO:0016020">
    <property type="term" value="C:membrane"/>
    <property type="evidence" value="ECO:0007669"/>
    <property type="project" value="UniProtKB-SubCell"/>
</dbReference>